<keyword evidence="16" id="KW-0812">Transmembrane</keyword>
<keyword evidence="11 14" id="KW-0408">Iron</keyword>
<evidence type="ECO:0000256" key="6">
    <source>
        <dbReference type="ARBA" id="ARBA00022617"/>
    </source>
</evidence>
<dbReference type="CDD" id="cd20665">
    <property type="entry name" value="CYP2C-like"/>
    <property type="match status" value="1"/>
</dbReference>
<dbReference type="PROSITE" id="PS00086">
    <property type="entry name" value="CYTOCHROME_P450"/>
    <property type="match status" value="1"/>
</dbReference>
<dbReference type="PRINTS" id="PR00463">
    <property type="entry name" value="EP450I"/>
</dbReference>
<dbReference type="GO" id="GO:0016712">
    <property type="term" value="F:oxidoreductase activity, acting on paired donors, with incorporation or reduction of molecular oxygen, reduced flavin or flavoprotein as one donor, and incorporation of one atom of oxygen"/>
    <property type="evidence" value="ECO:0000318"/>
    <property type="project" value="GO_Central"/>
</dbReference>
<keyword evidence="7 14" id="KW-0479">Metal-binding</keyword>
<keyword evidence="18" id="KW-1185">Reference proteome</keyword>
<dbReference type="InterPro" id="IPR036396">
    <property type="entry name" value="Cyt_P450_sf"/>
</dbReference>
<keyword evidence="10 15" id="KW-0560">Oxidoreductase</keyword>
<keyword evidence="8" id="KW-0256">Endoplasmic reticulum</keyword>
<evidence type="ECO:0000256" key="14">
    <source>
        <dbReference type="PIRSR" id="PIRSR602401-1"/>
    </source>
</evidence>
<dbReference type="Ensembl" id="ENSMODT00000053640.1">
    <property type="protein sequence ID" value="ENSMODP00000044342.1"/>
    <property type="gene ID" value="ENSMODG00000011252.4"/>
</dbReference>
<dbReference type="GO" id="GO:0005789">
    <property type="term" value="C:endoplasmic reticulum membrane"/>
    <property type="evidence" value="ECO:0007669"/>
    <property type="project" value="UniProtKB-SubCell"/>
</dbReference>
<evidence type="ECO:0000313" key="17">
    <source>
        <dbReference type="Ensembl" id="ENSMODP00000044342.1"/>
    </source>
</evidence>
<evidence type="ECO:0000256" key="15">
    <source>
        <dbReference type="RuleBase" id="RU000461"/>
    </source>
</evidence>
<gene>
    <name evidence="17" type="primary">LOC100026618</name>
</gene>
<dbReference type="PANTHER" id="PTHR24300">
    <property type="entry name" value="CYTOCHROME P450 508A4-RELATED"/>
    <property type="match status" value="1"/>
</dbReference>
<dbReference type="AlphaFoldDB" id="A0A5F8GA47"/>
<evidence type="ECO:0000256" key="8">
    <source>
        <dbReference type="ARBA" id="ARBA00022824"/>
    </source>
</evidence>
<evidence type="ECO:0000256" key="13">
    <source>
        <dbReference type="ARBA" id="ARBA00023136"/>
    </source>
</evidence>
<evidence type="ECO:0000256" key="5">
    <source>
        <dbReference type="ARBA" id="ARBA00012109"/>
    </source>
</evidence>
<dbReference type="FunFam" id="1.10.630.10:FF:000001">
    <property type="entry name" value="Cytochrome P450, family 2"/>
    <property type="match status" value="1"/>
</dbReference>
<dbReference type="InParanoid" id="A0A5F8GA47"/>
<feature type="binding site" description="axial binding residue" evidence="14">
    <location>
        <position position="439"/>
    </location>
    <ligand>
        <name>heme</name>
        <dbReference type="ChEBI" id="CHEBI:30413"/>
    </ligand>
    <ligandPart>
        <name>Fe</name>
        <dbReference type="ChEBI" id="CHEBI:18248"/>
    </ligandPart>
</feature>
<protein>
    <recommendedName>
        <fullName evidence="5">unspecific monooxygenase</fullName>
        <ecNumber evidence="5">1.14.14.1</ecNumber>
    </recommendedName>
</protein>
<dbReference type="PRINTS" id="PR00385">
    <property type="entry name" value="P450"/>
</dbReference>
<reference evidence="17" key="2">
    <citation type="submission" date="2025-08" db="UniProtKB">
        <authorList>
            <consortium name="Ensembl"/>
        </authorList>
    </citation>
    <scope>IDENTIFICATION</scope>
</reference>
<keyword evidence="12 15" id="KW-0503">Monooxygenase</keyword>
<evidence type="ECO:0000256" key="10">
    <source>
        <dbReference type="ARBA" id="ARBA00023002"/>
    </source>
</evidence>
<dbReference type="GO" id="GO:0020037">
    <property type="term" value="F:heme binding"/>
    <property type="evidence" value="ECO:0000318"/>
    <property type="project" value="GO_Central"/>
</dbReference>
<dbReference type="GO" id="GO:0005506">
    <property type="term" value="F:iron ion binding"/>
    <property type="evidence" value="ECO:0007669"/>
    <property type="project" value="InterPro"/>
</dbReference>
<dbReference type="Bgee" id="ENSMODG00000011252">
    <property type="expression patterns" value="Expressed in liver and 15 other cell types or tissues"/>
</dbReference>
<dbReference type="EC" id="1.14.14.1" evidence="5"/>
<dbReference type="GeneTree" id="ENSGT00940000163402"/>
<dbReference type="Proteomes" id="UP000002280">
    <property type="component" value="Chromosome 1"/>
</dbReference>
<keyword evidence="16" id="KW-1133">Transmembrane helix</keyword>
<comment type="similarity">
    <text evidence="4 15">Belongs to the cytochrome P450 family.</text>
</comment>
<feature type="transmembrane region" description="Helical" evidence="16">
    <location>
        <begin position="6"/>
        <end position="26"/>
    </location>
</feature>
<keyword evidence="13 16" id="KW-0472">Membrane</keyword>
<keyword evidence="6 14" id="KW-0349">Heme</keyword>
<dbReference type="InterPro" id="IPR002401">
    <property type="entry name" value="Cyt_P450_E_grp-I"/>
</dbReference>
<dbReference type="GO" id="GO:0005737">
    <property type="term" value="C:cytoplasm"/>
    <property type="evidence" value="ECO:0000318"/>
    <property type="project" value="GO_Central"/>
</dbReference>
<comment type="subcellular location">
    <subcellularLocation>
        <location evidence="3">Endoplasmic reticulum membrane</location>
    </subcellularLocation>
    <subcellularLocation>
        <location evidence="2">Microsome membrane</location>
    </subcellularLocation>
</comment>
<proteinExistence type="inferred from homology"/>
<name>A0A5F8GA47_MONDO</name>
<dbReference type="Gene3D" id="1.10.630.10">
    <property type="entry name" value="Cytochrome P450"/>
    <property type="match status" value="1"/>
</dbReference>
<evidence type="ECO:0000256" key="7">
    <source>
        <dbReference type="ARBA" id="ARBA00022723"/>
    </source>
</evidence>
<keyword evidence="9" id="KW-0492">Microsome</keyword>
<dbReference type="InterPro" id="IPR001128">
    <property type="entry name" value="Cyt_P450"/>
</dbReference>
<reference evidence="17 18" key="1">
    <citation type="journal article" date="2007" name="Nature">
        <title>Genome of the marsupial Monodelphis domestica reveals innovation in non-coding sequences.</title>
        <authorList>
            <person name="Mikkelsen T.S."/>
            <person name="Wakefield M.J."/>
            <person name="Aken B."/>
            <person name="Amemiya C.T."/>
            <person name="Chang J.L."/>
            <person name="Duke S."/>
            <person name="Garber M."/>
            <person name="Gentles A.J."/>
            <person name="Goodstadt L."/>
            <person name="Heger A."/>
            <person name="Jurka J."/>
            <person name="Kamal M."/>
            <person name="Mauceli E."/>
            <person name="Searle S.M."/>
            <person name="Sharpe T."/>
            <person name="Baker M.L."/>
            <person name="Batzer M.A."/>
            <person name="Benos P.V."/>
            <person name="Belov K."/>
            <person name="Clamp M."/>
            <person name="Cook A."/>
            <person name="Cuff J."/>
            <person name="Das R."/>
            <person name="Davidow L."/>
            <person name="Deakin J.E."/>
            <person name="Fazzari M.J."/>
            <person name="Glass J.L."/>
            <person name="Grabherr M."/>
            <person name="Greally J.M."/>
            <person name="Gu W."/>
            <person name="Hore T.A."/>
            <person name="Huttley G.A."/>
            <person name="Kleber M."/>
            <person name="Jirtle R.L."/>
            <person name="Koina E."/>
            <person name="Lee J.T."/>
            <person name="Mahony S."/>
            <person name="Marra M.A."/>
            <person name="Miller R.D."/>
            <person name="Nicholls R.D."/>
            <person name="Oda M."/>
            <person name="Papenfuss A.T."/>
            <person name="Parra Z.E."/>
            <person name="Pollock D.D."/>
            <person name="Ray D.A."/>
            <person name="Schein J.E."/>
            <person name="Speed T.P."/>
            <person name="Thompson K."/>
            <person name="VandeBerg J.L."/>
            <person name="Wade C.M."/>
            <person name="Walker J.A."/>
            <person name="Waters P.D."/>
            <person name="Webber C."/>
            <person name="Weidman J.R."/>
            <person name="Xie X."/>
            <person name="Zody M.C."/>
            <person name="Baldwin J."/>
            <person name="Abdouelleil A."/>
            <person name="Abdulkadir J."/>
            <person name="Abebe A."/>
            <person name="Abera B."/>
            <person name="Abreu J."/>
            <person name="Acer S.C."/>
            <person name="Aftuck L."/>
            <person name="Alexander A."/>
            <person name="An P."/>
            <person name="Anderson E."/>
            <person name="Anderson S."/>
            <person name="Arachi H."/>
            <person name="Azer M."/>
            <person name="Bachantsang P."/>
            <person name="Barry A."/>
            <person name="Bayul T."/>
            <person name="Berlin A."/>
            <person name="Bessette D."/>
            <person name="Bloom T."/>
            <person name="Bloom T."/>
            <person name="Boguslavskiy L."/>
            <person name="Bonnet C."/>
            <person name="Boukhgalter B."/>
            <person name="Bourzgui I."/>
            <person name="Brown A."/>
            <person name="Cahill P."/>
            <person name="Channer S."/>
            <person name="Cheshatsang Y."/>
            <person name="Chuda L."/>
            <person name="Citroen M."/>
            <person name="Collymore A."/>
            <person name="Cooke P."/>
            <person name="Costello M."/>
            <person name="D'Aco K."/>
            <person name="Daza R."/>
            <person name="De Haan G."/>
            <person name="DeGray S."/>
            <person name="DeMaso C."/>
            <person name="Dhargay N."/>
            <person name="Dooley K."/>
            <person name="Dooley E."/>
            <person name="Doricent M."/>
            <person name="Dorje P."/>
            <person name="Dorjee K."/>
            <person name="Dupes A."/>
            <person name="Elong R."/>
            <person name="Falk J."/>
            <person name="Farina A."/>
            <person name="Faro S."/>
            <person name="Ferguson D."/>
            <person name="Fisher S."/>
            <person name="Foley C.D."/>
            <person name="Franke A."/>
            <person name="Friedrich D."/>
            <person name="Gadbois L."/>
            <person name="Gearin G."/>
            <person name="Gearin C.R."/>
            <person name="Giannoukos G."/>
            <person name="Goode T."/>
            <person name="Graham J."/>
            <person name="Grandbois E."/>
            <person name="Grewal S."/>
            <person name="Gyaltsen K."/>
            <person name="Hafez N."/>
            <person name="Hagos B."/>
            <person name="Hall J."/>
            <person name="Henson C."/>
            <person name="Hollinger A."/>
            <person name="Honan T."/>
            <person name="Huard M.D."/>
            <person name="Hughes L."/>
            <person name="Hurhula B."/>
            <person name="Husby M.E."/>
            <person name="Kamat A."/>
            <person name="Kanga B."/>
            <person name="Kashin S."/>
            <person name="Khazanovich D."/>
            <person name="Kisner P."/>
            <person name="Lance K."/>
            <person name="Lara M."/>
            <person name="Lee W."/>
            <person name="Lennon N."/>
            <person name="Letendre F."/>
            <person name="LeVine R."/>
            <person name="Lipovsky A."/>
            <person name="Liu X."/>
            <person name="Liu J."/>
            <person name="Liu S."/>
            <person name="Lokyitsang T."/>
            <person name="Lokyitsang Y."/>
            <person name="Lubonja R."/>
            <person name="Lui A."/>
            <person name="MacDonald P."/>
            <person name="Magnisalis V."/>
            <person name="Maru K."/>
            <person name="Matthews C."/>
            <person name="McCusker W."/>
            <person name="McDonough S."/>
            <person name="Mehta T."/>
            <person name="Meldrim J."/>
            <person name="Meneus L."/>
            <person name="Mihai O."/>
            <person name="Mihalev A."/>
            <person name="Mihova T."/>
            <person name="Mittelman R."/>
            <person name="Mlenga V."/>
            <person name="Montmayeur A."/>
            <person name="Mulrain L."/>
            <person name="Navidi A."/>
            <person name="Naylor J."/>
            <person name="Negash T."/>
            <person name="Nguyen T."/>
            <person name="Nguyen N."/>
            <person name="Nicol R."/>
            <person name="Norbu C."/>
            <person name="Norbu N."/>
            <person name="Novod N."/>
            <person name="O'Neill B."/>
            <person name="Osman S."/>
            <person name="Markiewicz E."/>
            <person name="Oyono O.L."/>
            <person name="Patti C."/>
            <person name="Phunkhang P."/>
            <person name="Pierre F."/>
            <person name="Priest M."/>
            <person name="Raghuraman S."/>
            <person name="Rege F."/>
            <person name="Reyes R."/>
            <person name="Rise C."/>
            <person name="Rogov P."/>
            <person name="Ross K."/>
            <person name="Ryan E."/>
            <person name="Settipalli S."/>
            <person name="Shea T."/>
            <person name="Sherpa N."/>
            <person name="Shi L."/>
            <person name="Shih D."/>
            <person name="Sparrow T."/>
            <person name="Spaulding J."/>
            <person name="Stalker J."/>
            <person name="Stange-Thomann N."/>
            <person name="Stavropoulos S."/>
            <person name="Stone C."/>
            <person name="Strader C."/>
            <person name="Tesfaye S."/>
            <person name="Thomson T."/>
            <person name="Thoulutsang Y."/>
            <person name="Thoulutsang D."/>
            <person name="Topham K."/>
            <person name="Topping I."/>
            <person name="Tsamla T."/>
            <person name="Vassiliev H."/>
            <person name="Vo A."/>
            <person name="Wangchuk T."/>
            <person name="Wangdi T."/>
            <person name="Weiand M."/>
            <person name="Wilkinson J."/>
            <person name="Wilson A."/>
            <person name="Yadav S."/>
            <person name="Young G."/>
            <person name="Yu Q."/>
            <person name="Zembek L."/>
            <person name="Zhong D."/>
            <person name="Zimmer A."/>
            <person name="Zwirko Z."/>
            <person name="Jaffe D.B."/>
            <person name="Alvarez P."/>
            <person name="Brockman W."/>
            <person name="Butler J."/>
            <person name="Chin C."/>
            <person name="Gnerre S."/>
            <person name="MacCallum I."/>
            <person name="Graves J.A."/>
            <person name="Ponting C.P."/>
            <person name="Breen M."/>
            <person name="Samollow P.B."/>
            <person name="Lander E.S."/>
            <person name="Lindblad-Toh K."/>
        </authorList>
    </citation>
    <scope>NUCLEOTIDE SEQUENCE [LARGE SCALE GENOMIC DNA]</scope>
</reference>
<evidence type="ECO:0000256" key="3">
    <source>
        <dbReference type="ARBA" id="ARBA00004586"/>
    </source>
</evidence>
<dbReference type="InterPro" id="IPR050182">
    <property type="entry name" value="Cytochrome_P450_fam2"/>
</dbReference>
<dbReference type="InterPro" id="IPR017972">
    <property type="entry name" value="Cyt_P450_CS"/>
</dbReference>
<evidence type="ECO:0000256" key="12">
    <source>
        <dbReference type="ARBA" id="ARBA00023033"/>
    </source>
</evidence>
<comment type="cofactor">
    <cofactor evidence="1 14">
        <name>heme</name>
        <dbReference type="ChEBI" id="CHEBI:30413"/>
    </cofactor>
</comment>
<evidence type="ECO:0000256" key="11">
    <source>
        <dbReference type="ARBA" id="ARBA00023004"/>
    </source>
</evidence>
<dbReference type="GO" id="GO:0019373">
    <property type="term" value="P:epoxygenase P450 pathway"/>
    <property type="evidence" value="ECO:0000318"/>
    <property type="project" value="GO_Central"/>
</dbReference>
<evidence type="ECO:0000256" key="16">
    <source>
        <dbReference type="SAM" id="Phobius"/>
    </source>
</evidence>
<dbReference type="SUPFAM" id="SSF48264">
    <property type="entry name" value="Cytochrome P450"/>
    <property type="match status" value="1"/>
</dbReference>
<sequence length="496" mass="57178">MEPWGLTTTVLLTCVLFLIFLSLWNYGTKKGKLPPGPTPLPIFGNLLQFDFKNMVSTMSKLAKKYGSIYTLYFGTQRVVVLYGYNIVKEALIDKGDIFMERGNVPIFEDTVKGQGVVFSRGERWKQIRRFSLMTLRNFGMGKRTIEERVQEEAQCLVEELRKTKGQPNDPTFILGCAPCNVICSILFRDRFNYKDEKFLYLMGLLNENFQLFTKPWIQLYNFLPAFRVHLPGKHKQLFKNVEELKCFILERVKEHQEILDPNNPQDYIDCYLSKMQQEKNNPQSEFDVENLLMTGADLFSAGTETTSSTLRYGLLLILKHPEVQAKIHEEINRVIGHNRIPSIKDRQDMPYMDAVVHEVQRFIDLIPLNLPHAVNQDIQLQQYTIPKGTNILPLLSPVLCDSKEFSNPDKFDPQHFLDKNGSFKKSDCFMPFSAGKRACLGEGLARMELFLFLTTILQNFTLKPVGDPNEISMKNNHVGFTSVPPYYQLCFLPHKA</sequence>
<dbReference type="Pfam" id="PF00067">
    <property type="entry name" value="p450"/>
    <property type="match status" value="1"/>
</dbReference>
<reference evidence="17" key="3">
    <citation type="submission" date="2025-09" db="UniProtKB">
        <authorList>
            <consortium name="Ensembl"/>
        </authorList>
    </citation>
    <scope>IDENTIFICATION</scope>
</reference>
<dbReference type="GO" id="GO:0042178">
    <property type="term" value="P:xenobiotic catabolic process"/>
    <property type="evidence" value="ECO:0000318"/>
    <property type="project" value="GO_Central"/>
</dbReference>
<evidence type="ECO:0000256" key="9">
    <source>
        <dbReference type="ARBA" id="ARBA00022848"/>
    </source>
</evidence>
<evidence type="ECO:0000256" key="4">
    <source>
        <dbReference type="ARBA" id="ARBA00010617"/>
    </source>
</evidence>
<evidence type="ECO:0000256" key="1">
    <source>
        <dbReference type="ARBA" id="ARBA00001971"/>
    </source>
</evidence>
<dbReference type="PANTHER" id="PTHR24300:SF400">
    <property type="entry name" value="CYTOCHROME P450 2C9"/>
    <property type="match status" value="1"/>
</dbReference>
<accession>A0A5F8GA47</accession>
<evidence type="ECO:0000256" key="2">
    <source>
        <dbReference type="ARBA" id="ARBA00004524"/>
    </source>
</evidence>
<organism evidence="17 18">
    <name type="scientific">Monodelphis domestica</name>
    <name type="common">Gray short-tailed opossum</name>
    <dbReference type="NCBI Taxonomy" id="13616"/>
    <lineage>
        <taxon>Eukaryota</taxon>
        <taxon>Metazoa</taxon>
        <taxon>Chordata</taxon>
        <taxon>Craniata</taxon>
        <taxon>Vertebrata</taxon>
        <taxon>Euteleostomi</taxon>
        <taxon>Mammalia</taxon>
        <taxon>Metatheria</taxon>
        <taxon>Didelphimorphia</taxon>
        <taxon>Didelphidae</taxon>
        <taxon>Monodelphis</taxon>
    </lineage>
</organism>
<evidence type="ECO:0000313" key="18">
    <source>
        <dbReference type="Proteomes" id="UP000002280"/>
    </source>
</evidence>